<dbReference type="PRINTS" id="PR00475">
    <property type="entry name" value="HEXOKINASE"/>
</dbReference>
<dbReference type="InterPro" id="IPR049874">
    <property type="entry name" value="ROK_cs"/>
</dbReference>
<dbReference type="RefSeq" id="WP_146894970.1">
    <property type="nucleotide sequence ID" value="NZ_BJYS01000003.1"/>
</dbReference>
<dbReference type="Gene3D" id="3.30.420.40">
    <property type="match status" value="2"/>
</dbReference>
<protein>
    <submittedName>
        <fullName evidence="2">Sugar kinase</fullName>
    </submittedName>
</protein>
<organism evidence="2 3">
    <name type="scientific">Adhaeribacter aerolatus</name>
    <dbReference type="NCBI Taxonomy" id="670289"/>
    <lineage>
        <taxon>Bacteria</taxon>
        <taxon>Pseudomonadati</taxon>
        <taxon>Bacteroidota</taxon>
        <taxon>Cytophagia</taxon>
        <taxon>Cytophagales</taxon>
        <taxon>Hymenobacteraceae</taxon>
        <taxon>Adhaeribacter</taxon>
    </lineage>
</organism>
<dbReference type="EMBL" id="BJYS01000003">
    <property type="protein sequence ID" value="GEO02927.1"/>
    <property type="molecule type" value="Genomic_DNA"/>
</dbReference>
<dbReference type="OrthoDB" id="9810372at2"/>
<proteinExistence type="inferred from homology"/>
<name>A0A512ATK9_9BACT</name>
<dbReference type="Proteomes" id="UP000321532">
    <property type="component" value="Unassembled WGS sequence"/>
</dbReference>
<reference evidence="2 3" key="1">
    <citation type="submission" date="2019-07" db="EMBL/GenBank/DDBJ databases">
        <title>Whole genome shotgun sequence of Adhaeribacter aerolatus NBRC 106133.</title>
        <authorList>
            <person name="Hosoyama A."/>
            <person name="Uohara A."/>
            <person name="Ohji S."/>
            <person name="Ichikawa N."/>
        </authorList>
    </citation>
    <scope>NUCLEOTIDE SEQUENCE [LARGE SCALE GENOMIC DNA]</scope>
    <source>
        <strain evidence="2 3">NBRC 106133</strain>
    </source>
</reference>
<dbReference type="Pfam" id="PF00480">
    <property type="entry name" value="ROK"/>
    <property type="match status" value="1"/>
</dbReference>
<dbReference type="PANTHER" id="PTHR18964:SF149">
    <property type="entry name" value="BIFUNCTIONAL UDP-N-ACETYLGLUCOSAMINE 2-EPIMERASE_N-ACETYLMANNOSAMINE KINASE"/>
    <property type="match status" value="1"/>
</dbReference>
<dbReference type="InterPro" id="IPR043129">
    <property type="entry name" value="ATPase_NBD"/>
</dbReference>
<keyword evidence="2" id="KW-0808">Transferase</keyword>
<dbReference type="SUPFAM" id="SSF53067">
    <property type="entry name" value="Actin-like ATPase domain"/>
    <property type="match status" value="1"/>
</dbReference>
<comment type="caution">
    <text evidence="2">The sequence shown here is derived from an EMBL/GenBank/DDBJ whole genome shotgun (WGS) entry which is preliminary data.</text>
</comment>
<comment type="similarity">
    <text evidence="1">Belongs to the ROK (NagC/XylR) family.</text>
</comment>
<sequence length="302" mass="31397">MQLLWGIDLGGTKIEGVVLEAGPSFKVLNRLRLPTEADQGYEHIINQIANLVNKLATETSERPTQIGIGTPGSLDPATQLLKNSNTICLNKKPLKADLEAALGLSVIISNDANCFALAETLLGIVPEVTPGAEVVVGLILGTGVGSGIVVNGKVLQGRQGIAGEWGHNFLDESGGPCYCGRVGCVETILSGPALQRYYTSLSGEKLTLKEIVARAEAGTDAHAQSTVARLIDFFGRGVAVLVNILDPDAIVIGGGVGNIPLLYSEGAASVKKYVFNLKPDISLLKPKLGDSGGVFGAAMLTA</sequence>
<evidence type="ECO:0000313" key="2">
    <source>
        <dbReference type="EMBL" id="GEO02927.1"/>
    </source>
</evidence>
<evidence type="ECO:0000313" key="3">
    <source>
        <dbReference type="Proteomes" id="UP000321532"/>
    </source>
</evidence>
<dbReference type="AlphaFoldDB" id="A0A512ATK9"/>
<keyword evidence="3" id="KW-1185">Reference proteome</keyword>
<keyword evidence="2" id="KW-0418">Kinase</keyword>
<evidence type="ECO:0000256" key="1">
    <source>
        <dbReference type="ARBA" id="ARBA00006479"/>
    </source>
</evidence>
<accession>A0A512ATK9</accession>
<dbReference type="CDD" id="cd24066">
    <property type="entry name" value="ASKHA_NBD_ROK_EcFRK-like"/>
    <property type="match status" value="1"/>
</dbReference>
<gene>
    <name evidence="2" type="ORF">AAE02nite_05910</name>
</gene>
<dbReference type="GO" id="GO:0008761">
    <property type="term" value="F:UDP-N-acetylglucosamine 2-epimerase activity"/>
    <property type="evidence" value="ECO:0007669"/>
    <property type="project" value="TreeGrafter"/>
</dbReference>
<dbReference type="PROSITE" id="PS01125">
    <property type="entry name" value="ROK"/>
    <property type="match status" value="1"/>
</dbReference>
<dbReference type="PANTHER" id="PTHR18964">
    <property type="entry name" value="ROK (REPRESSOR, ORF, KINASE) FAMILY"/>
    <property type="match status" value="1"/>
</dbReference>
<dbReference type="GO" id="GO:0009384">
    <property type="term" value="F:N-acylmannosamine kinase activity"/>
    <property type="evidence" value="ECO:0007669"/>
    <property type="project" value="TreeGrafter"/>
</dbReference>
<dbReference type="InterPro" id="IPR000600">
    <property type="entry name" value="ROK"/>
</dbReference>